<keyword evidence="7" id="KW-0406">Ion transport</keyword>
<comment type="caution">
    <text evidence="8">The sequence shown here is derived from an EMBL/GenBank/DDBJ whole genome shotgun (WGS) entry which is preliminary data.</text>
</comment>
<accession>A0AAW1PJX2</accession>
<keyword evidence="6 7" id="KW-0472">Membrane</keyword>
<proteinExistence type="inferred from homology"/>
<dbReference type="Proteomes" id="UP001465755">
    <property type="component" value="Unassembled WGS sequence"/>
</dbReference>
<dbReference type="Pfam" id="PF04145">
    <property type="entry name" value="Ctr"/>
    <property type="match status" value="1"/>
</dbReference>
<keyword evidence="5 7" id="KW-1133">Transmembrane helix</keyword>
<keyword evidence="7" id="KW-0186">Copper</keyword>
<feature type="transmembrane region" description="Helical" evidence="7">
    <location>
        <begin position="169"/>
        <end position="191"/>
    </location>
</feature>
<evidence type="ECO:0000313" key="9">
    <source>
        <dbReference type="Proteomes" id="UP001465755"/>
    </source>
</evidence>
<evidence type="ECO:0000256" key="5">
    <source>
        <dbReference type="ARBA" id="ARBA00022989"/>
    </source>
</evidence>
<comment type="similarity">
    <text evidence="2 7">Belongs to the copper transporter (Ctr) (TC 1.A.56) family. SLC31A subfamily.</text>
</comment>
<dbReference type="InterPro" id="IPR007274">
    <property type="entry name" value="Cop_transporter"/>
</dbReference>
<dbReference type="EMBL" id="JALJOQ010000002">
    <property type="protein sequence ID" value="KAK9813836.1"/>
    <property type="molecule type" value="Genomic_DNA"/>
</dbReference>
<evidence type="ECO:0000256" key="2">
    <source>
        <dbReference type="ARBA" id="ARBA00006921"/>
    </source>
</evidence>
<feature type="transmembrane region" description="Helical" evidence="7">
    <location>
        <begin position="142"/>
        <end position="163"/>
    </location>
</feature>
<dbReference type="GO" id="GO:0005375">
    <property type="term" value="F:copper ion transmembrane transporter activity"/>
    <property type="evidence" value="ECO:0007669"/>
    <property type="project" value="UniProtKB-UniRule"/>
</dbReference>
<gene>
    <name evidence="8" type="ORF">WJX73_001095</name>
</gene>
<keyword evidence="3 7" id="KW-0812">Transmembrane</keyword>
<comment type="subcellular location">
    <subcellularLocation>
        <location evidence="1 7">Membrane</location>
        <topology evidence="1 7">Multi-pass membrane protein</topology>
    </subcellularLocation>
</comment>
<keyword evidence="4 7" id="KW-0187">Copper transport</keyword>
<keyword evidence="7" id="KW-0813">Transport</keyword>
<evidence type="ECO:0000256" key="7">
    <source>
        <dbReference type="RuleBase" id="RU367022"/>
    </source>
</evidence>
<evidence type="ECO:0000256" key="4">
    <source>
        <dbReference type="ARBA" id="ARBA00022796"/>
    </source>
</evidence>
<name>A0AAW1PJX2_9CHLO</name>
<reference evidence="8 9" key="1">
    <citation type="journal article" date="2024" name="Nat. Commun.">
        <title>Phylogenomics reveals the evolutionary origins of lichenization in chlorophyte algae.</title>
        <authorList>
            <person name="Puginier C."/>
            <person name="Libourel C."/>
            <person name="Otte J."/>
            <person name="Skaloud P."/>
            <person name="Haon M."/>
            <person name="Grisel S."/>
            <person name="Petersen M."/>
            <person name="Berrin J.G."/>
            <person name="Delaux P.M."/>
            <person name="Dal Grande F."/>
            <person name="Keller J."/>
        </authorList>
    </citation>
    <scope>NUCLEOTIDE SEQUENCE [LARGE SCALE GENOMIC DNA]</scope>
    <source>
        <strain evidence="8 9">SAG 2036</strain>
    </source>
</reference>
<evidence type="ECO:0000256" key="3">
    <source>
        <dbReference type="ARBA" id="ARBA00022692"/>
    </source>
</evidence>
<dbReference type="GO" id="GO:0005886">
    <property type="term" value="C:plasma membrane"/>
    <property type="evidence" value="ECO:0007669"/>
    <property type="project" value="TreeGrafter"/>
</dbReference>
<dbReference type="PANTHER" id="PTHR12483:SF27">
    <property type="entry name" value="COPPER TRANSPORT PROTEIN CTR1"/>
    <property type="match status" value="1"/>
</dbReference>
<dbReference type="AlphaFoldDB" id="A0AAW1PJX2"/>
<sequence>MMDFQFAFEPLLPASPVHALFLSSQPDQHSKHHLHHQAQSGAAFPSEAMMMTMQMWFQTTTTVTLWFKAWHISSPLWYGMSCIGLFALCLLQEALSRWRGAYARGLKAPEKGAVGQNGVDSSSREDQQPLIGLRLPEQSARLLLSLAYGGNVITSYFLMLAVMTYNVGYFIVIVLGLSVGHYAFSSLFGGLESGTVSSLSELCCPQG</sequence>
<evidence type="ECO:0000313" key="8">
    <source>
        <dbReference type="EMBL" id="KAK9813836.1"/>
    </source>
</evidence>
<evidence type="ECO:0000256" key="1">
    <source>
        <dbReference type="ARBA" id="ARBA00004141"/>
    </source>
</evidence>
<evidence type="ECO:0000256" key="6">
    <source>
        <dbReference type="ARBA" id="ARBA00023136"/>
    </source>
</evidence>
<protein>
    <recommendedName>
        <fullName evidence="7">Copper transport protein</fullName>
    </recommendedName>
</protein>
<organism evidence="8 9">
    <name type="scientific">Symbiochloris irregularis</name>
    <dbReference type="NCBI Taxonomy" id="706552"/>
    <lineage>
        <taxon>Eukaryota</taxon>
        <taxon>Viridiplantae</taxon>
        <taxon>Chlorophyta</taxon>
        <taxon>core chlorophytes</taxon>
        <taxon>Trebouxiophyceae</taxon>
        <taxon>Trebouxiales</taxon>
        <taxon>Trebouxiaceae</taxon>
        <taxon>Symbiochloris</taxon>
    </lineage>
</organism>
<feature type="transmembrane region" description="Helical" evidence="7">
    <location>
        <begin position="76"/>
        <end position="95"/>
    </location>
</feature>
<dbReference type="PANTHER" id="PTHR12483">
    <property type="entry name" value="SOLUTE CARRIER FAMILY 31 COPPER TRANSPORTERS"/>
    <property type="match status" value="1"/>
</dbReference>
<keyword evidence="9" id="KW-1185">Reference proteome</keyword>